<keyword evidence="1 7" id="KW-1003">Cell membrane</keyword>
<dbReference type="NCBIfam" id="TIGR02209">
    <property type="entry name" value="ftsL_broad"/>
    <property type="match status" value="1"/>
</dbReference>
<dbReference type="STRING" id="1123307.GCA_000380065_01071"/>
<keyword evidence="9" id="KW-0175">Coiled coil</keyword>
<dbReference type="GO" id="GO:0043093">
    <property type="term" value="P:FtsZ-dependent cytokinesis"/>
    <property type="evidence" value="ECO:0007669"/>
    <property type="project" value="UniProtKB-UniRule"/>
</dbReference>
<organism evidence="10 11">
    <name type="scientific">Streptococcus massiliensis</name>
    <dbReference type="NCBI Taxonomy" id="313439"/>
    <lineage>
        <taxon>Bacteria</taxon>
        <taxon>Bacillati</taxon>
        <taxon>Bacillota</taxon>
        <taxon>Bacilli</taxon>
        <taxon>Lactobacillales</taxon>
        <taxon>Streptococcaceae</taxon>
        <taxon>Streptococcus</taxon>
    </lineage>
</organism>
<dbReference type="RefSeq" id="WP_018371769.1">
    <property type="nucleotide sequence ID" value="NZ_UHFR01000005.1"/>
</dbReference>
<dbReference type="HAMAP" id="MF_00910">
    <property type="entry name" value="FtsL"/>
    <property type="match status" value="1"/>
</dbReference>
<evidence type="ECO:0000256" key="5">
    <source>
        <dbReference type="ARBA" id="ARBA00023136"/>
    </source>
</evidence>
<dbReference type="InterPro" id="IPR011922">
    <property type="entry name" value="Cell_div_FtsL"/>
</dbReference>
<reference evidence="10" key="1">
    <citation type="submission" date="2018-06" db="EMBL/GenBank/DDBJ databases">
        <authorList>
            <consortium name="Pathogen Informatics"/>
            <person name="Doyle S."/>
        </authorList>
    </citation>
    <scope>NUCLEOTIDE SEQUENCE [LARGE SCALE GENOMIC DNA]</scope>
    <source>
        <strain evidence="10">NCTC13765</strain>
    </source>
</reference>
<evidence type="ECO:0000256" key="1">
    <source>
        <dbReference type="ARBA" id="ARBA00022475"/>
    </source>
</evidence>
<dbReference type="EMBL" id="UHFR01000005">
    <property type="protein sequence ID" value="SUN76605.1"/>
    <property type="molecule type" value="Genomic_DNA"/>
</dbReference>
<dbReference type="GO" id="GO:0032153">
    <property type="term" value="C:cell division site"/>
    <property type="evidence" value="ECO:0007669"/>
    <property type="project" value="UniProtKB-UniRule"/>
</dbReference>
<keyword evidence="6 7" id="KW-0131">Cell cycle</keyword>
<comment type="function">
    <text evidence="7">Essential cell division protein.</text>
</comment>
<evidence type="ECO:0000256" key="3">
    <source>
        <dbReference type="ARBA" id="ARBA00022692"/>
    </source>
</evidence>
<keyword evidence="5 7" id="KW-0472">Membrane</keyword>
<evidence type="ECO:0000313" key="10">
    <source>
        <dbReference type="EMBL" id="SUN76605.1"/>
    </source>
</evidence>
<keyword evidence="3 7" id="KW-0812">Transmembrane</keyword>
<protein>
    <recommendedName>
        <fullName evidence="7 8">Cell division protein FtsL</fullName>
    </recommendedName>
</protein>
<keyword evidence="11" id="KW-1185">Reference proteome</keyword>
<feature type="transmembrane region" description="Helical" evidence="7">
    <location>
        <begin position="25"/>
        <end position="44"/>
    </location>
</feature>
<evidence type="ECO:0000256" key="8">
    <source>
        <dbReference type="NCBIfam" id="TIGR02209"/>
    </source>
</evidence>
<evidence type="ECO:0000256" key="2">
    <source>
        <dbReference type="ARBA" id="ARBA00022618"/>
    </source>
</evidence>
<dbReference type="OrthoDB" id="2233635at2"/>
<name>A0A380KY99_9STRE</name>
<accession>A0A380KY99</accession>
<evidence type="ECO:0000313" key="11">
    <source>
        <dbReference type="Proteomes" id="UP000254634"/>
    </source>
</evidence>
<gene>
    <name evidence="7 10" type="primary">ftsL</name>
    <name evidence="10" type="ORF">NCTC13765_01101</name>
</gene>
<dbReference type="Proteomes" id="UP000254634">
    <property type="component" value="Unassembled WGS sequence"/>
</dbReference>
<sequence>MANVKRGRVETLQARVSKFSRVEKAFYGSIILTALIMAVSVVFMQTKLLQVQRDLTTVNSKVESKQTELDDAKQEVNELTRRNRLGEVASSQKMTIQDKNVVVVGKP</sequence>
<proteinExistence type="inferred from homology"/>
<keyword evidence="2 7" id="KW-0132">Cell division</keyword>
<comment type="similarity">
    <text evidence="7">Belongs to the FtsL family.</text>
</comment>
<evidence type="ECO:0000256" key="6">
    <source>
        <dbReference type="ARBA" id="ARBA00023306"/>
    </source>
</evidence>
<evidence type="ECO:0000256" key="7">
    <source>
        <dbReference type="HAMAP-Rule" id="MF_00910"/>
    </source>
</evidence>
<evidence type="ECO:0000256" key="9">
    <source>
        <dbReference type="SAM" id="Coils"/>
    </source>
</evidence>
<keyword evidence="4 7" id="KW-1133">Transmembrane helix</keyword>
<dbReference type="GO" id="GO:0005886">
    <property type="term" value="C:plasma membrane"/>
    <property type="evidence" value="ECO:0007669"/>
    <property type="project" value="UniProtKB-SubCell"/>
</dbReference>
<feature type="coiled-coil region" evidence="9">
    <location>
        <begin position="55"/>
        <end position="89"/>
    </location>
</feature>
<dbReference type="AlphaFoldDB" id="A0A380KY99"/>
<evidence type="ECO:0000256" key="4">
    <source>
        <dbReference type="ARBA" id="ARBA00022989"/>
    </source>
</evidence>
<comment type="subcellular location">
    <subcellularLocation>
        <location evidence="7">Cell membrane</location>
        <topology evidence="7">Single-pass type II membrane protein</topology>
    </subcellularLocation>
    <text evidence="7">Localizes to the division septum where it forms a ring structure.</text>
</comment>